<protein>
    <submittedName>
        <fullName evidence="2">Uncharacterized protein</fullName>
    </submittedName>
</protein>
<evidence type="ECO:0000313" key="3">
    <source>
        <dbReference type="Proteomes" id="UP000299102"/>
    </source>
</evidence>
<accession>A0A4C1V1E3</accession>
<dbReference type="AlphaFoldDB" id="A0A4C1V1E3"/>
<evidence type="ECO:0000313" key="2">
    <source>
        <dbReference type="EMBL" id="GBP32097.1"/>
    </source>
</evidence>
<name>A0A4C1V1E3_EUMVA</name>
<keyword evidence="3" id="KW-1185">Reference proteome</keyword>
<feature type="region of interest" description="Disordered" evidence="1">
    <location>
        <begin position="190"/>
        <end position="220"/>
    </location>
</feature>
<proteinExistence type="predicted"/>
<evidence type="ECO:0000256" key="1">
    <source>
        <dbReference type="SAM" id="MobiDB-lite"/>
    </source>
</evidence>
<sequence length="332" mass="36875">MPKTFCRFLLKRRPRGCLMNNMGARGNVVAFVDLSILNQNGYFKLKLTRVLVPVVAALRNMCAAARGRARRLSHCGVTARFLPAHMSTAIRVLTKSRNRFPSRAAKQSPPVSTCGRCNTVEGHVTPHAARSRSGRVARALTSSASAARLCAGARHTVLIRWNFPLEFRKDSVIDVIFKLPLTTNRWPVRAQRRRVGASPSADRTGAADSSSRADRRPDAECATSLPKIYDIGLDQSPTTRQFHVYYGRYPKRFHAMNHRGRRDTSIAGAPLTSRDVSRIRRVLFTPTAREQARRGRGRHALQCYAQGARQADLVTAEARAANSCVYVDGLLI</sequence>
<dbReference type="EMBL" id="BGZK01000255">
    <property type="protein sequence ID" value="GBP32097.1"/>
    <property type="molecule type" value="Genomic_DNA"/>
</dbReference>
<organism evidence="2 3">
    <name type="scientific">Eumeta variegata</name>
    <name type="common">Bagworm moth</name>
    <name type="synonym">Eumeta japonica</name>
    <dbReference type="NCBI Taxonomy" id="151549"/>
    <lineage>
        <taxon>Eukaryota</taxon>
        <taxon>Metazoa</taxon>
        <taxon>Ecdysozoa</taxon>
        <taxon>Arthropoda</taxon>
        <taxon>Hexapoda</taxon>
        <taxon>Insecta</taxon>
        <taxon>Pterygota</taxon>
        <taxon>Neoptera</taxon>
        <taxon>Endopterygota</taxon>
        <taxon>Lepidoptera</taxon>
        <taxon>Glossata</taxon>
        <taxon>Ditrysia</taxon>
        <taxon>Tineoidea</taxon>
        <taxon>Psychidae</taxon>
        <taxon>Oiketicinae</taxon>
        <taxon>Eumeta</taxon>
    </lineage>
</organism>
<gene>
    <name evidence="2" type="ORF">EVAR_80863_1</name>
</gene>
<reference evidence="2 3" key="1">
    <citation type="journal article" date="2019" name="Commun. Biol.">
        <title>The bagworm genome reveals a unique fibroin gene that provides high tensile strength.</title>
        <authorList>
            <person name="Kono N."/>
            <person name="Nakamura H."/>
            <person name="Ohtoshi R."/>
            <person name="Tomita M."/>
            <person name="Numata K."/>
            <person name="Arakawa K."/>
        </authorList>
    </citation>
    <scope>NUCLEOTIDE SEQUENCE [LARGE SCALE GENOMIC DNA]</scope>
</reference>
<dbReference type="Proteomes" id="UP000299102">
    <property type="component" value="Unassembled WGS sequence"/>
</dbReference>
<comment type="caution">
    <text evidence="2">The sequence shown here is derived from an EMBL/GenBank/DDBJ whole genome shotgun (WGS) entry which is preliminary data.</text>
</comment>